<evidence type="ECO:0000313" key="8">
    <source>
        <dbReference type="Proteomes" id="UP001500851"/>
    </source>
</evidence>
<dbReference type="SUPFAM" id="SSF46689">
    <property type="entry name" value="Homeodomain-like"/>
    <property type="match status" value="1"/>
</dbReference>
<dbReference type="Pfam" id="PF00440">
    <property type="entry name" value="TetR_N"/>
    <property type="match status" value="1"/>
</dbReference>
<dbReference type="InterPro" id="IPR036271">
    <property type="entry name" value="Tet_transcr_reg_TetR-rel_C_sf"/>
</dbReference>
<gene>
    <name evidence="7" type="ORF">GCM10009768_16770</name>
</gene>
<dbReference type="PANTHER" id="PTHR30055:SF234">
    <property type="entry name" value="HTH-TYPE TRANSCRIPTIONAL REGULATOR BETI"/>
    <property type="match status" value="1"/>
</dbReference>
<accession>A0ABN2LHB1</accession>
<reference evidence="7 8" key="1">
    <citation type="journal article" date="2019" name="Int. J. Syst. Evol. Microbiol.">
        <title>The Global Catalogue of Microorganisms (GCM) 10K type strain sequencing project: providing services to taxonomists for standard genome sequencing and annotation.</title>
        <authorList>
            <consortium name="The Broad Institute Genomics Platform"/>
            <consortium name="The Broad Institute Genome Sequencing Center for Infectious Disease"/>
            <person name="Wu L."/>
            <person name="Ma J."/>
        </authorList>
    </citation>
    <scope>NUCLEOTIDE SEQUENCE [LARGE SCALE GENOMIC DNA]</scope>
    <source>
        <strain evidence="7 8">JCM 14736</strain>
    </source>
</reference>
<dbReference type="RefSeq" id="WP_344031348.1">
    <property type="nucleotide sequence ID" value="NZ_BAAAOB010000001.1"/>
</dbReference>
<dbReference type="Gene3D" id="1.10.357.10">
    <property type="entry name" value="Tetracycline Repressor, domain 2"/>
    <property type="match status" value="1"/>
</dbReference>
<evidence type="ECO:0000259" key="6">
    <source>
        <dbReference type="PROSITE" id="PS50977"/>
    </source>
</evidence>
<dbReference type="Proteomes" id="UP001500851">
    <property type="component" value="Unassembled WGS sequence"/>
</dbReference>
<keyword evidence="8" id="KW-1185">Reference proteome</keyword>
<keyword evidence="3 5" id="KW-0238">DNA-binding</keyword>
<keyword evidence="2" id="KW-0805">Transcription regulation</keyword>
<protein>
    <recommendedName>
        <fullName evidence="6">HTH tetR-type domain-containing protein</fullName>
    </recommendedName>
</protein>
<dbReference type="Pfam" id="PF13977">
    <property type="entry name" value="TetR_C_6"/>
    <property type="match status" value="1"/>
</dbReference>
<dbReference type="InterPro" id="IPR001647">
    <property type="entry name" value="HTH_TetR"/>
</dbReference>
<evidence type="ECO:0000313" key="7">
    <source>
        <dbReference type="EMBL" id="GAA1788380.1"/>
    </source>
</evidence>
<dbReference type="PANTHER" id="PTHR30055">
    <property type="entry name" value="HTH-TYPE TRANSCRIPTIONAL REGULATOR RUTR"/>
    <property type="match status" value="1"/>
</dbReference>
<name>A0ABN2LHB1_9MICO</name>
<comment type="caution">
    <text evidence="7">The sequence shown here is derived from an EMBL/GenBank/DDBJ whole genome shotgun (WGS) entry which is preliminary data.</text>
</comment>
<dbReference type="InterPro" id="IPR039538">
    <property type="entry name" value="BetI_C"/>
</dbReference>
<dbReference type="SUPFAM" id="SSF48498">
    <property type="entry name" value="Tetracyclin repressor-like, C-terminal domain"/>
    <property type="match status" value="1"/>
</dbReference>
<dbReference type="PROSITE" id="PS50977">
    <property type="entry name" value="HTH_TETR_2"/>
    <property type="match status" value="1"/>
</dbReference>
<evidence type="ECO:0000256" key="1">
    <source>
        <dbReference type="ARBA" id="ARBA00022491"/>
    </source>
</evidence>
<evidence type="ECO:0000256" key="5">
    <source>
        <dbReference type="PROSITE-ProRule" id="PRU00335"/>
    </source>
</evidence>
<dbReference type="EMBL" id="BAAAOB010000001">
    <property type="protein sequence ID" value="GAA1788380.1"/>
    <property type="molecule type" value="Genomic_DNA"/>
</dbReference>
<sequence length="212" mass="23221">MTSQESSVSFRRLSREERRTELLRAAVALAFEDGLARVTARRIAARVEVAQGLITHYFKSVDGVLVAVFEAVAEGEREAVEALSCDDPVEELRRQISFYLSPDRDPTALLWLDAWRESPHRPLLREAVIRQMELDVRSLSALLERGKAWGAFPGSSERSALRILALLDGLSANAAVRAGLSGAVVDYSDAADFVIATIERELGLASGALARD</sequence>
<feature type="DNA-binding region" description="H-T-H motif" evidence="5">
    <location>
        <begin position="39"/>
        <end position="58"/>
    </location>
</feature>
<keyword evidence="1" id="KW-0678">Repressor</keyword>
<evidence type="ECO:0000256" key="4">
    <source>
        <dbReference type="ARBA" id="ARBA00023163"/>
    </source>
</evidence>
<feature type="domain" description="HTH tetR-type" evidence="6">
    <location>
        <begin position="16"/>
        <end position="76"/>
    </location>
</feature>
<evidence type="ECO:0000256" key="2">
    <source>
        <dbReference type="ARBA" id="ARBA00023015"/>
    </source>
</evidence>
<dbReference type="InterPro" id="IPR009057">
    <property type="entry name" value="Homeodomain-like_sf"/>
</dbReference>
<proteinExistence type="predicted"/>
<evidence type="ECO:0000256" key="3">
    <source>
        <dbReference type="ARBA" id="ARBA00023125"/>
    </source>
</evidence>
<dbReference type="InterPro" id="IPR050109">
    <property type="entry name" value="HTH-type_TetR-like_transc_reg"/>
</dbReference>
<organism evidence="7 8">
    <name type="scientific">Leucobacter iarius</name>
    <dbReference type="NCBI Taxonomy" id="333963"/>
    <lineage>
        <taxon>Bacteria</taxon>
        <taxon>Bacillati</taxon>
        <taxon>Actinomycetota</taxon>
        <taxon>Actinomycetes</taxon>
        <taxon>Micrococcales</taxon>
        <taxon>Microbacteriaceae</taxon>
        <taxon>Leucobacter</taxon>
    </lineage>
</organism>
<keyword evidence="4" id="KW-0804">Transcription</keyword>